<dbReference type="PROSITE" id="PS00463">
    <property type="entry name" value="ZN2_CY6_FUNGAL_1"/>
    <property type="match status" value="1"/>
</dbReference>
<feature type="region of interest" description="Disordered" evidence="7">
    <location>
        <begin position="53"/>
        <end position="78"/>
    </location>
</feature>
<dbReference type="SMART" id="SM00066">
    <property type="entry name" value="GAL4"/>
    <property type="match status" value="1"/>
</dbReference>
<dbReference type="GO" id="GO:0005634">
    <property type="term" value="C:nucleus"/>
    <property type="evidence" value="ECO:0007669"/>
    <property type="project" value="TreeGrafter"/>
</dbReference>
<dbReference type="GO" id="GO:0001228">
    <property type="term" value="F:DNA-binding transcription activator activity, RNA polymerase II-specific"/>
    <property type="evidence" value="ECO:0007669"/>
    <property type="project" value="TreeGrafter"/>
</dbReference>
<dbReference type="Pfam" id="PF04082">
    <property type="entry name" value="Fungal_trans"/>
    <property type="match status" value="1"/>
</dbReference>
<evidence type="ECO:0000256" key="1">
    <source>
        <dbReference type="ARBA" id="ARBA00022723"/>
    </source>
</evidence>
<dbReference type="Pfam" id="PF00172">
    <property type="entry name" value="Zn_clus"/>
    <property type="match status" value="1"/>
</dbReference>
<evidence type="ECO:0000256" key="4">
    <source>
        <dbReference type="ARBA" id="ARBA00023125"/>
    </source>
</evidence>
<dbReference type="GO" id="GO:0008270">
    <property type="term" value="F:zinc ion binding"/>
    <property type="evidence" value="ECO:0007669"/>
    <property type="project" value="InterPro"/>
</dbReference>
<keyword evidence="6" id="KW-0539">Nucleus</keyword>
<dbReference type="EMBL" id="MU854450">
    <property type="protein sequence ID" value="KAK4035244.1"/>
    <property type="molecule type" value="Genomic_DNA"/>
</dbReference>
<evidence type="ECO:0000256" key="3">
    <source>
        <dbReference type="ARBA" id="ARBA00023015"/>
    </source>
</evidence>
<gene>
    <name evidence="9" type="ORF">C8A01DRAFT_18057</name>
</gene>
<sequence length="773" mass="85244">MEATVIRRRRRPALSCRECRRRKIRCDHSSPCAHCVRHKTQCVYRPFAYDETAVRPGDGPGSPLTATTASPPPLRASSPPQLQPLGTAAVGRVTATQSISVPGSVNNYALEQPAPPLVPDQGGQGPGQRAPTQATLCDIVRRIRELEKSSASRAETSDSPTLNAVSEVSRDRRSVAPQQPPPGTQEWQPVLNKPRDWGRTRWLGGATEFAAIMRCYAGILGRPGREGKNASFQTPEAATLVSQAADSLQGCKNKAKGIKIARPTRGLPSPYAFLAPPSPEIAMEMAELYFENFESAHRILHAPTFWAEYHRYWDHPASITEDVRHMILLVIGIGSSLYDHRDLAAMQLNTESVHQWIYTAETWLSGPLEKDRLDVAGLQIHCLAMLARQIFSIGGDTVWVSMGSLLHGAMQIGLHRDPKHLPAMPVLQAELRRRLWATILDLLVQSSLAAWMPPRISVDEFDTEPPSNVNDDEISESTTVLQPHPKDTFTSTSIQLALLDSLPTRLRIVQFLNSLNSDRSYHRALALTAELTSTINANATLFASSNSPKPSGTFFHRNLMEYLTRRFLIPLHFPFSHQARTNPLFHYSLKISLDAALAIISPELDQPDDDDDDANAKFTRLMSLAGGMFRDGMRCATAAISLELLAHVETQRRDGSLHRTSHCRDTLKRVVRGLVALAEGRIRKGETNVKGHMFMSMVLAQVAAIEKGEEVEVAVARAARDSLAFSERLLGGRTVGEEGFGALGVDGMQGFDFDGFGEELAWESFFPDGRVCL</sequence>
<dbReference type="CDD" id="cd12148">
    <property type="entry name" value="fungal_TF_MHR"/>
    <property type="match status" value="1"/>
</dbReference>
<dbReference type="InterPro" id="IPR036864">
    <property type="entry name" value="Zn2-C6_fun-type_DNA-bd_sf"/>
</dbReference>
<evidence type="ECO:0000313" key="10">
    <source>
        <dbReference type="Proteomes" id="UP001303115"/>
    </source>
</evidence>
<dbReference type="InterPro" id="IPR001138">
    <property type="entry name" value="Zn2Cys6_DnaBD"/>
</dbReference>
<dbReference type="PANTHER" id="PTHR31944:SF131">
    <property type="entry name" value="HEME-RESPONSIVE ZINC FINGER TRANSCRIPTION FACTOR HAP1"/>
    <property type="match status" value="1"/>
</dbReference>
<reference evidence="10" key="1">
    <citation type="journal article" date="2023" name="Mol. Phylogenet. Evol.">
        <title>Genome-scale phylogeny and comparative genomics of the fungal order Sordariales.</title>
        <authorList>
            <person name="Hensen N."/>
            <person name="Bonometti L."/>
            <person name="Westerberg I."/>
            <person name="Brannstrom I.O."/>
            <person name="Guillou S."/>
            <person name="Cros-Aarteil S."/>
            <person name="Calhoun S."/>
            <person name="Haridas S."/>
            <person name="Kuo A."/>
            <person name="Mondo S."/>
            <person name="Pangilinan J."/>
            <person name="Riley R."/>
            <person name="LaButti K."/>
            <person name="Andreopoulos B."/>
            <person name="Lipzen A."/>
            <person name="Chen C."/>
            <person name="Yan M."/>
            <person name="Daum C."/>
            <person name="Ng V."/>
            <person name="Clum A."/>
            <person name="Steindorff A."/>
            <person name="Ohm R.A."/>
            <person name="Martin F."/>
            <person name="Silar P."/>
            <person name="Natvig D.O."/>
            <person name="Lalanne C."/>
            <person name="Gautier V."/>
            <person name="Ament-Velasquez S.L."/>
            <person name="Kruys A."/>
            <person name="Hutchinson M.I."/>
            <person name="Powell A.J."/>
            <person name="Barry K."/>
            <person name="Miller A.N."/>
            <person name="Grigoriev I.V."/>
            <person name="Debuchy R."/>
            <person name="Gladieux P."/>
            <person name="Hiltunen Thoren M."/>
            <person name="Johannesson H."/>
        </authorList>
    </citation>
    <scope>NUCLEOTIDE SEQUENCE [LARGE SCALE GENOMIC DNA]</scope>
    <source>
        <strain evidence="10">CBS 284.82</strain>
    </source>
</reference>
<evidence type="ECO:0000313" key="9">
    <source>
        <dbReference type="EMBL" id="KAK4035244.1"/>
    </source>
</evidence>
<feature type="region of interest" description="Disordered" evidence="7">
    <location>
        <begin position="110"/>
        <end position="133"/>
    </location>
</feature>
<evidence type="ECO:0000256" key="2">
    <source>
        <dbReference type="ARBA" id="ARBA00022833"/>
    </source>
</evidence>
<dbReference type="CDD" id="cd00067">
    <property type="entry name" value="GAL4"/>
    <property type="match status" value="1"/>
</dbReference>
<feature type="domain" description="Zn(2)-C6 fungal-type" evidence="8">
    <location>
        <begin position="15"/>
        <end position="44"/>
    </location>
</feature>
<evidence type="ECO:0000256" key="6">
    <source>
        <dbReference type="ARBA" id="ARBA00023242"/>
    </source>
</evidence>
<keyword evidence="2" id="KW-0862">Zinc</keyword>
<organism evidence="9 10">
    <name type="scientific">Parachaetomium inaequale</name>
    <dbReference type="NCBI Taxonomy" id="2588326"/>
    <lineage>
        <taxon>Eukaryota</taxon>
        <taxon>Fungi</taxon>
        <taxon>Dikarya</taxon>
        <taxon>Ascomycota</taxon>
        <taxon>Pezizomycotina</taxon>
        <taxon>Sordariomycetes</taxon>
        <taxon>Sordariomycetidae</taxon>
        <taxon>Sordariales</taxon>
        <taxon>Chaetomiaceae</taxon>
        <taxon>Parachaetomium</taxon>
    </lineage>
</organism>
<keyword evidence="10" id="KW-1185">Reference proteome</keyword>
<dbReference type="AlphaFoldDB" id="A0AAN6PB95"/>
<dbReference type="Proteomes" id="UP001303115">
    <property type="component" value="Unassembled WGS sequence"/>
</dbReference>
<proteinExistence type="predicted"/>
<protein>
    <recommendedName>
        <fullName evidence="8">Zn(2)-C6 fungal-type domain-containing protein</fullName>
    </recommendedName>
</protein>
<dbReference type="SUPFAM" id="SSF57701">
    <property type="entry name" value="Zn2/Cys6 DNA-binding domain"/>
    <property type="match status" value="1"/>
</dbReference>
<feature type="region of interest" description="Disordered" evidence="7">
    <location>
        <begin position="147"/>
        <end position="195"/>
    </location>
</feature>
<dbReference type="PANTHER" id="PTHR31944">
    <property type="entry name" value="HEME-RESPONSIVE ZINC FINGER TRANSCRIPTION FACTOR HAP1"/>
    <property type="match status" value="1"/>
</dbReference>
<dbReference type="InterPro" id="IPR051430">
    <property type="entry name" value="Fungal_TF_Env_Response"/>
</dbReference>
<name>A0AAN6PB95_9PEZI</name>
<feature type="compositionally biased region" description="Low complexity" evidence="7">
    <location>
        <begin position="62"/>
        <end position="78"/>
    </location>
</feature>
<feature type="compositionally biased region" description="Polar residues" evidence="7">
    <location>
        <begin position="151"/>
        <end position="166"/>
    </location>
</feature>
<dbReference type="InterPro" id="IPR007219">
    <property type="entry name" value="XnlR_reg_dom"/>
</dbReference>
<dbReference type="GO" id="GO:0000978">
    <property type="term" value="F:RNA polymerase II cis-regulatory region sequence-specific DNA binding"/>
    <property type="evidence" value="ECO:0007669"/>
    <property type="project" value="TreeGrafter"/>
</dbReference>
<dbReference type="GO" id="GO:0006351">
    <property type="term" value="P:DNA-templated transcription"/>
    <property type="evidence" value="ECO:0007669"/>
    <property type="project" value="InterPro"/>
</dbReference>
<accession>A0AAN6PB95</accession>
<keyword evidence="4" id="KW-0238">DNA-binding</keyword>
<comment type="caution">
    <text evidence="9">The sequence shown here is derived from an EMBL/GenBank/DDBJ whole genome shotgun (WGS) entry which is preliminary data.</text>
</comment>
<evidence type="ECO:0000256" key="5">
    <source>
        <dbReference type="ARBA" id="ARBA00023163"/>
    </source>
</evidence>
<keyword evidence="3" id="KW-0805">Transcription regulation</keyword>
<dbReference type="Gene3D" id="4.10.240.10">
    <property type="entry name" value="Zn(2)-C6 fungal-type DNA-binding domain"/>
    <property type="match status" value="1"/>
</dbReference>
<dbReference type="PROSITE" id="PS50048">
    <property type="entry name" value="ZN2_CY6_FUNGAL_2"/>
    <property type="match status" value="1"/>
</dbReference>
<keyword evidence="1" id="KW-0479">Metal-binding</keyword>
<evidence type="ECO:0000256" key="7">
    <source>
        <dbReference type="SAM" id="MobiDB-lite"/>
    </source>
</evidence>
<keyword evidence="5" id="KW-0804">Transcription</keyword>
<evidence type="ECO:0000259" key="8">
    <source>
        <dbReference type="PROSITE" id="PS50048"/>
    </source>
</evidence>